<organism evidence="2 3">
    <name type="scientific">Microbulbifer bruguierae</name>
    <dbReference type="NCBI Taxonomy" id="3029061"/>
    <lineage>
        <taxon>Bacteria</taxon>
        <taxon>Pseudomonadati</taxon>
        <taxon>Pseudomonadota</taxon>
        <taxon>Gammaproteobacteria</taxon>
        <taxon>Cellvibrionales</taxon>
        <taxon>Microbulbiferaceae</taxon>
        <taxon>Microbulbifer</taxon>
    </lineage>
</organism>
<evidence type="ECO:0000313" key="3">
    <source>
        <dbReference type="Proteomes" id="UP001236500"/>
    </source>
</evidence>
<reference evidence="2 3" key="1">
    <citation type="submission" date="2023-02" db="EMBL/GenBank/DDBJ databases">
        <title>Description and genomic characterization of Microbulbifer bruguierae sp. nov., isolated from the sediment of mangrove plant Bruguiera sexangula.</title>
        <authorList>
            <person name="Long M."/>
        </authorList>
    </citation>
    <scope>NUCLEOTIDE SEQUENCE [LARGE SCALE GENOMIC DNA]</scope>
    <source>
        <strain evidence="2 3">H12</strain>
    </source>
</reference>
<keyword evidence="2" id="KW-0328">Glycosyltransferase</keyword>
<dbReference type="InterPro" id="IPR000836">
    <property type="entry name" value="PRTase_dom"/>
</dbReference>
<sequence>MEPFLNRVQAGRLLAEALRASLPDLAEHSGVIVLALPRGGVPPGLEVARALTAPLDVMLVRKLGVPGQPELAMGAITSGARVLNEDVIWHCGIRDEDLEAVASVERTELERRARRYRGDKPWPDLKDRCVILVDDGIATGATMEAAARAVREQQPAALVLAVPVAPQSTLTRFTPLVDRVVCLLTPEPFWSIGAWYRDFSQLTDEQVIAMLREADHLSREKGE</sequence>
<dbReference type="Proteomes" id="UP001236500">
    <property type="component" value="Chromosome"/>
</dbReference>
<name>A0ABY8NF64_9GAMM</name>
<dbReference type="CDD" id="cd06223">
    <property type="entry name" value="PRTases_typeI"/>
    <property type="match status" value="1"/>
</dbReference>
<keyword evidence="3" id="KW-1185">Reference proteome</keyword>
<dbReference type="Gene3D" id="3.40.50.2020">
    <property type="match status" value="1"/>
</dbReference>
<dbReference type="SUPFAM" id="SSF53271">
    <property type="entry name" value="PRTase-like"/>
    <property type="match status" value="1"/>
</dbReference>
<dbReference type="GO" id="GO:0016757">
    <property type="term" value="F:glycosyltransferase activity"/>
    <property type="evidence" value="ECO:0007669"/>
    <property type="project" value="UniProtKB-KW"/>
</dbReference>
<accession>A0ABY8NF64</accession>
<gene>
    <name evidence="2" type="ORF">PVT68_04595</name>
</gene>
<dbReference type="Pfam" id="PF00156">
    <property type="entry name" value="Pribosyltran"/>
    <property type="match status" value="1"/>
</dbReference>
<dbReference type="Gene3D" id="3.30.1310.20">
    <property type="entry name" value="PRTase-like"/>
    <property type="match status" value="1"/>
</dbReference>
<keyword evidence="2" id="KW-0808">Transferase</keyword>
<dbReference type="RefSeq" id="WP_280321451.1">
    <property type="nucleotide sequence ID" value="NZ_CP118605.1"/>
</dbReference>
<dbReference type="InterPro" id="IPR029057">
    <property type="entry name" value="PRTase-like"/>
</dbReference>
<dbReference type="EMBL" id="CP118605">
    <property type="protein sequence ID" value="WGL17573.1"/>
    <property type="molecule type" value="Genomic_DNA"/>
</dbReference>
<feature type="domain" description="Phosphoribosyltransferase" evidence="1">
    <location>
        <begin position="21"/>
        <end position="169"/>
    </location>
</feature>
<evidence type="ECO:0000313" key="2">
    <source>
        <dbReference type="EMBL" id="WGL17573.1"/>
    </source>
</evidence>
<proteinExistence type="predicted"/>
<protein>
    <submittedName>
        <fullName evidence="2">Phosphoribosyltransferase</fullName>
    </submittedName>
</protein>
<evidence type="ECO:0000259" key="1">
    <source>
        <dbReference type="Pfam" id="PF00156"/>
    </source>
</evidence>